<dbReference type="PANTHER" id="PTHR42718:SF9">
    <property type="entry name" value="MAJOR FACILITATOR SUPERFAMILY MULTIDRUG TRANSPORTER MFSC"/>
    <property type="match status" value="1"/>
</dbReference>
<evidence type="ECO:0000259" key="9">
    <source>
        <dbReference type="PROSITE" id="PS50850"/>
    </source>
</evidence>
<feature type="transmembrane region" description="Helical" evidence="8">
    <location>
        <begin position="415"/>
        <end position="432"/>
    </location>
</feature>
<feature type="transmembrane region" description="Helical" evidence="8">
    <location>
        <begin position="311"/>
        <end position="332"/>
    </location>
</feature>
<sequence length="481" mass="49341">MIPTTTDVKPPDSPEVHTGPLIGVLVGAAFVMFLNETVLSVAVPALTRDLHATAATVQWVISGYFVAMAVVLPVTGFLLERFSVRRLFIGSLTVFIAGALIGALAPGFAFLLTARIVQAAGTATMVPLLMTSVMRLVPPHRRGATMGATTIVVAVAPALGPALGGAVVDGLGWRWIFWIVLPLALAVLAVGLRVVRAPAPLHKAPLDISSLALSVIGFGGILYGLSVLGETRAAGPEVWAPAAAGACAVALFVARQRILQRTDQALLDLRPLTDRAFTVALVLAALMFLVLIVTGTVLLPLYLQSVLGRSSFAAGMALLPGGLVLGILGRPAGSLFDRFGARRVVVPGSIAIAVALALYASFGGGTPLATAIGAHVLFMIGVSLLMTPLITEALSALPEHLYGHGSAVLNTMQQVAAGLGTAASVTIATLASAGDTPDAKGLRVAFLCATAIGVVLVALAPFVRGHPTRETAKIAHPQEAP</sequence>
<dbReference type="RefSeq" id="WP_013228297.1">
    <property type="nucleotide sequence ID" value="NC_014318.1"/>
</dbReference>
<evidence type="ECO:0000256" key="1">
    <source>
        <dbReference type="ARBA" id="ARBA00004651"/>
    </source>
</evidence>
<dbReference type="AlphaFoldDB" id="A0A0H3DDW8"/>
<dbReference type="PROSITE" id="PS50850">
    <property type="entry name" value="MFS"/>
    <property type="match status" value="1"/>
</dbReference>
<dbReference type="Gene3D" id="1.20.1720.10">
    <property type="entry name" value="Multidrug resistance protein D"/>
    <property type="match status" value="1"/>
</dbReference>
<dbReference type="InterPro" id="IPR020846">
    <property type="entry name" value="MFS_dom"/>
</dbReference>
<feature type="transmembrane region" description="Helical" evidence="8">
    <location>
        <begin position="206"/>
        <end position="226"/>
    </location>
</feature>
<comment type="subcellular location">
    <subcellularLocation>
        <location evidence="1">Cell membrane</location>
        <topology evidence="1">Multi-pass membrane protein</topology>
    </subcellularLocation>
</comment>
<dbReference type="EMBL" id="CP002000">
    <property type="protein sequence ID" value="ADJ48248.1"/>
    <property type="molecule type" value="Genomic_DNA"/>
</dbReference>
<feature type="transmembrane region" description="Helical" evidence="8">
    <location>
        <begin position="87"/>
        <end position="110"/>
    </location>
</feature>
<feature type="domain" description="Major facilitator superfamily (MFS) profile" evidence="9">
    <location>
        <begin position="21"/>
        <end position="468"/>
    </location>
</feature>
<evidence type="ECO:0000313" key="11">
    <source>
        <dbReference type="Proteomes" id="UP000000328"/>
    </source>
</evidence>
<dbReference type="PATRIC" id="fig|749927.5.peg.6774"/>
<feature type="transmembrane region" description="Helical" evidence="8">
    <location>
        <begin position="444"/>
        <end position="463"/>
    </location>
</feature>
<evidence type="ECO:0000256" key="8">
    <source>
        <dbReference type="SAM" id="Phobius"/>
    </source>
</evidence>
<keyword evidence="7 8" id="KW-0472">Membrane</keyword>
<accession>A0A0H3DDW8</accession>
<feature type="transmembrane region" description="Helical" evidence="8">
    <location>
        <begin position="276"/>
        <end position="299"/>
    </location>
</feature>
<feature type="transmembrane region" description="Helical" evidence="8">
    <location>
        <begin position="238"/>
        <end position="255"/>
    </location>
</feature>
<evidence type="ECO:0000256" key="3">
    <source>
        <dbReference type="ARBA" id="ARBA00022448"/>
    </source>
</evidence>
<protein>
    <submittedName>
        <fullName evidence="10">Lincomycin resistance protein</fullName>
    </submittedName>
</protein>
<keyword evidence="3" id="KW-0813">Transport</keyword>
<dbReference type="InterPro" id="IPR036259">
    <property type="entry name" value="MFS_trans_sf"/>
</dbReference>
<organism evidence="10 11">
    <name type="scientific">Amycolatopsis mediterranei (strain U-32)</name>
    <dbReference type="NCBI Taxonomy" id="749927"/>
    <lineage>
        <taxon>Bacteria</taxon>
        <taxon>Bacillati</taxon>
        <taxon>Actinomycetota</taxon>
        <taxon>Actinomycetes</taxon>
        <taxon>Pseudonocardiales</taxon>
        <taxon>Pseudonocardiaceae</taxon>
        <taxon>Amycolatopsis</taxon>
    </lineage>
</organism>
<dbReference type="CDD" id="cd17503">
    <property type="entry name" value="MFS_LmrB_MDR_like"/>
    <property type="match status" value="1"/>
</dbReference>
<comment type="similarity">
    <text evidence="2">Belongs to the major facilitator superfamily. EmrB family.</text>
</comment>
<dbReference type="PRINTS" id="PR01036">
    <property type="entry name" value="TCRTETB"/>
</dbReference>
<evidence type="ECO:0000313" key="10">
    <source>
        <dbReference type="EMBL" id="ADJ48248.1"/>
    </source>
</evidence>
<evidence type="ECO:0000256" key="5">
    <source>
        <dbReference type="ARBA" id="ARBA00022692"/>
    </source>
</evidence>
<feature type="transmembrane region" description="Helical" evidence="8">
    <location>
        <begin position="144"/>
        <end position="163"/>
    </location>
</feature>
<dbReference type="GO" id="GO:0005886">
    <property type="term" value="C:plasma membrane"/>
    <property type="evidence" value="ECO:0007669"/>
    <property type="project" value="UniProtKB-SubCell"/>
</dbReference>
<gene>
    <name evidence="10" type="ordered locus">AMED_6517</name>
</gene>
<keyword evidence="6 8" id="KW-1133">Transmembrane helix</keyword>
<feature type="transmembrane region" description="Helical" evidence="8">
    <location>
        <begin position="368"/>
        <end position="394"/>
    </location>
</feature>
<dbReference type="SUPFAM" id="SSF103473">
    <property type="entry name" value="MFS general substrate transporter"/>
    <property type="match status" value="1"/>
</dbReference>
<keyword evidence="4" id="KW-1003">Cell membrane</keyword>
<dbReference type="InterPro" id="IPR004638">
    <property type="entry name" value="EmrB-like"/>
</dbReference>
<dbReference type="KEGG" id="amd:AMED_6517"/>
<feature type="transmembrane region" description="Helical" evidence="8">
    <location>
        <begin position="344"/>
        <end position="362"/>
    </location>
</feature>
<proteinExistence type="inferred from homology"/>
<dbReference type="OrthoDB" id="9812221at2"/>
<feature type="transmembrane region" description="Helical" evidence="8">
    <location>
        <begin position="175"/>
        <end position="194"/>
    </location>
</feature>
<name>A0A0H3DDW8_AMYMU</name>
<reference evidence="10 11" key="1">
    <citation type="journal article" date="2010" name="Cell Res.">
        <title>Complete genome sequence of the rifamycin SV-producing Amycolatopsis mediterranei U32 revealed its genetic characteristics in phylogeny and metabolism.</title>
        <authorList>
            <person name="Zhao W."/>
            <person name="Zhong Y."/>
            <person name="Yuan H."/>
            <person name="Wang J."/>
            <person name="Zheng H."/>
            <person name="Wang Y."/>
            <person name="Cen X."/>
            <person name="Xu F."/>
            <person name="Bai J."/>
            <person name="Han X."/>
            <person name="Lu G."/>
            <person name="Zhu Y."/>
            <person name="Shao Z."/>
            <person name="Yan H."/>
            <person name="Li C."/>
            <person name="Peng N."/>
            <person name="Zhang Z."/>
            <person name="Zhang Y."/>
            <person name="Lin W."/>
            <person name="Fan Y."/>
            <person name="Qin Z."/>
            <person name="Hu Y."/>
            <person name="Zhu B."/>
            <person name="Wang S."/>
            <person name="Ding X."/>
            <person name="Zhao G.P."/>
        </authorList>
    </citation>
    <scope>NUCLEOTIDE SEQUENCE [LARGE SCALE GENOMIC DNA]</scope>
    <source>
        <strain evidence="11">U-32</strain>
    </source>
</reference>
<feature type="transmembrane region" description="Helical" evidence="8">
    <location>
        <begin position="116"/>
        <end position="137"/>
    </location>
</feature>
<dbReference type="HOGENOM" id="CLU_000960_28_0_11"/>
<feature type="transmembrane region" description="Helical" evidence="8">
    <location>
        <begin position="59"/>
        <end position="80"/>
    </location>
</feature>
<dbReference type="PANTHER" id="PTHR42718">
    <property type="entry name" value="MAJOR FACILITATOR SUPERFAMILY MULTIDRUG TRANSPORTER MFSC"/>
    <property type="match status" value="1"/>
</dbReference>
<feature type="transmembrane region" description="Helical" evidence="8">
    <location>
        <begin position="21"/>
        <end position="47"/>
    </location>
</feature>
<dbReference type="eggNOG" id="COG2814">
    <property type="taxonomic scope" value="Bacteria"/>
</dbReference>
<evidence type="ECO:0000256" key="7">
    <source>
        <dbReference type="ARBA" id="ARBA00023136"/>
    </source>
</evidence>
<evidence type="ECO:0000256" key="6">
    <source>
        <dbReference type="ARBA" id="ARBA00022989"/>
    </source>
</evidence>
<dbReference type="NCBIfam" id="TIGR00711">
    <property type="entry name" value="efflux_EmrB"/>
    <property type="match status" value="1"/>
</dbReference>
<dbReference type="InterPro" id="IPR011701">
    <property type="entry name" value="MFS"/>
</dbReference>
<dbReference type="Proteomes" id="UP000000328">
    <property type="component" value="Chromosome"/>
</dbReference>
<dbReference type="Gene3D" id="1.20.1250.20">
    <property type="entry name" value="MFS general substrate transporter like domains"/>
    <property type="match status" value="1"/>
</dbReference>
<dbReference type="Pfam" id="PF07690">
    <property type="entry name" value="MFS_1"/>
    <property type="match status" value="1"/>
</dbReference>
<dbReference type="GeneID" id="92874170"/>
<evidence type="ECO:0000256" key="4">
    <source>
        <dbReference type="ARBA" id="ARBA00022475"/>
    </source>
</evidence>
<dbReference type="GO" id="GO:0022857">
    <property type="term" value="F:transmembrane transporter activity"/>
    <property type="evidence" value="ECO:0007669"/>
    <property type="project" value="InterPro"/>
</dbReference>
<keyword evidence="5 8" id="KW-0812">Transmembrane</keyword>
<evidence type="ECO:0000256" key="2">
    <source>
        <dbReference type="ARBA" id="ARBA00008537"/>
    </source>
</evidence>